<feature type="domain" description="Tn3 transposase DDE" evidence="6">
    <location>
        <begin position="10"/>
        <end position="396"/>
    </location>
</feature>
<reference evidence="7 8" key="1">
    <citation type="submission" date="2019-12" db="EMBL/GenBank/DDBJ databases">
        <title>complete genome sequences of Aeromonas veronii str. WP3-W19-ESBL-03 isolated from wastewater treatment plant effluent.</title>
        <authorList>
            <person name="Sekizuka T."/>
            <person name="Itokawa K."/>
            <person name="Yatsu K."/>
            <person name="Inamine Y."/>
            <person name="Kuroda M."/>
        </authorList>
    </citation>
    <scope>NUCLEOTIDE SEQUENCE [LARGE SCALE GENOMIC DNA]</scope>
    <source>
        <strain evidence="7 8">WP3-W19-ESBL-03</strain>
    </source>
</reference>
<evidence type="ECO:0000313" key="8">
    <source>
        <dbReference type="Proteomes" id="UP000515442"/>
    </source>
</evidence>
<evidence type="ECO:0000256" key="4">
    <source>
        <dbReference type="ARBA" id="ARBA00023172"/>
    </source>
</evidence>
<dbReference type="GO" id="GO:0003677">
    <property type="term" value="F:DNA binding"/>
    <property type="evidence" value="ECO:0007669"/>
    <property type="project" value="UniProtKB-KW"/>
</dbReference>
<dbReference type="Pfam" id="PF01526">
    <property type="entry name" value="DDE_Tnp_Tn3"/>
    <property type="match status" value="1"/>
</dbReference>
<gene>
    <name evidence="7" type="ORF">WP3W19E03_33550</name>
</gene>
<organism evidence="7 8">
    <name type="scientific">Aeromonas veronii</name>
    <dbReference type="NCBI Taxonomy" id="654"/>
    <lineage>
        <taxon>Bacteria</taxon>
        <taxon>Pseudomonadati</taxon>
        <taxon>Pseudomonadota</taxon>
        <taxon>Gammaproteobacteria</taxon>
        <taxon>Aeromonadales</taxon>
        <taxon>Aeromonadaceae</taxon>
        <taxon>Aeromonas</taxon>
    </lineage>
</organism>
<protein>
    <recommendedName>
        <fullName evidence="6">Tn3 transposase DDE domain-containing protein</fullName>
    </recommendedName>
</protein>
<feature type="compositionally biased region" description="Polar residues" evidence="5">
    <location>
        <begin position="104"/>
        <end position="125"/>
    </location>
</feature>
<sequence length="418" mass="46974">MILPHVKITELLLEVDEWTGFTRHFAHLKSGDLAKDKNLLLTTILADAINLGLTKMAESCPGTTYTKLAWLQAWHIRDETYGAALAELVNAQFRHPFAEHWGDGTTSSSDGQNFRTGSKAESTGHINPKYGSSPGRTFYTHISDQYAPFHTKVVNVGVRDSTYVLDGLLYHESDLRIEEHYTDTAGFTDHVFALMHLLGFRFAPRIRDLGDTKLYIPKGDATYEALKPMIGGTLNIKHVRAHWDEILRMATSIKQGTATASLMLRKLGSYPRQNGLAVALRELGRIERTLFILDWLQSVELRRRVHAGLNKGEARNALARAVFFNRLGEIRDRSFEQQRYRASGLNLVTAAIVLWNTVYLERAANALRGHGQAVDDGLLQYLSPLGWEHINLTGDYLWRSSAKIGAGKFRPLRPLQPA</sequence>
<keyword evidence="4" id="KW-0233">DNA recombination</keyword>
<dbReference type="InterPro" id="IPR047653">
    <property type="entry name" value="Tn3-like_transpos"/>
</dbReference>
<dbReference type="GO" id="GO:0006313">
    <property type="term" value="P:DNA transposition"/>
    <property type="evidence" value="ECO:0007669"/>
    <property type="project" value="InterPro"/>
</dbReference>
<evidence type="ECO:0000256" key="2">
    <source>
        <dbReference type="ARBA" id="ARBA00022578"/>
    </source>
</evidence>
<dbReference type="GO" id="GO:0004803">
    <property type="term" value="F:transposase activity"/>
    <property type="evidence" value="ECO:0007669"/>
    <property type="project" value="InterPro"/>
</dbReference>
<proteinExistence type="inferred from homology"/>
<evidence type="ECO:0000256" key="3">
    <source>
        <dbReference type="ARBA" id="ARBA00023125"/>
    </source>
</evidence>
<keyword evidence="2" id="KW-0815">Transposition</keyword>
<accession>A0A6S5BYL7</accession>
<evidence type="ECO:0000259" key="6">
    <source>
        <dbReference type="Pfam" id="PF01526"/>
    </source>
</evidence>
<dbReference type="Proteomes" id="UP000515442">
    <property type="component" value="Chromosome"/>
</dbReference>
<evidence type="ECO:0000313" key="7">
    <source>
        <dbReference type="EMBL" id="BBR40830.1"/>
    </source>
</evidence>
<feature type="region of interest" description="Disordered" evidence="5">
    <location>
        <begin position="102"/>
        <end position="132"/>
    </location>
</feature>
<evidence type="ECO:0000256" key="5">
    <source>
        <dbReference type="SAM" id="MobiDB-lite"/>
    </source>
</evidence>
<evidence type="ECO:0000256" key="1">
    <source>
        <dbReference type="ARBA" id="ARBA00009402"/>
    </source>
</evidence>
<dbReference type="EMBL" id="AP022038">
    <property type="protein sequence ID" value="BBR40830.1"/>
    <property type="molecule type" value="Genomic_DNA"/>
</dbReference>
<dbReference type="AlphaFoldDB" id="A0A6S5BYL7"/>
<dbReference type="InterPro" id="IPR002513">
    <property type="entry name" value="Tn3_Tnp_DDE_dom"/>
</dbReference>
<name>A0A6S5BYL7_AERVE</name>
<dbReference type="NCBIfam" id="NF033527">
    <property type="entry name" value="transpos_Tn3"/>
    <property type="match status" value="1"/>
</dbReference>
<keyword evidence="3" id="KW-0238">DNA-binding</keyword>
<comment type="similarity">
    <text evidence="1">Belongs to the transposase 7 family.</text>
</comment>